<gene>
    <name evidence="3" type="ORF">PRK78_000179</name>
</gene>
<dbReference type="SUPFAM" id="SSF89009">
    <property type="entry name" value="GAT-like domain"/>
    <property type="match status" value="1"/>
</dbReference>
<dbReference type="AlphaFoldDB" id="A0AAF0DAZ1"/>
<dbReference type="Pfam" id="PF03127">
    <property type="entry name" value="GAT"/>
    <property type="match status" value="1"/>
</dbReference>
<reference evidence="3" key="1">
    <citation type="submission" date="2023-03" db="EMBL/GenBank/DDBJ databases">
        <title>Emydomyces testavorans Genome Sequence.</title>
        <authorList>
            <person name="Hoyer L."/>
        </authorList>
    </citation>
    <scope>NUCLEOTIDE SEQUENCE</scope>
    <source>
        <strain evidence="3">16-2883</strain>
    </source>
</reference>
<dbReference type="InterPro" id="IPR004152">
    <property type="entry name" value="GAT_dom"/>
</dbReference>
<feature type="compositionally biased region" description="Basic and acidic residues" evidence="1">
    <location>
        <begin position="413"/>
        <end position="440"/>
    </location>
</feature>
<evidence type="ECO:0000313" key="3">
    <source>
        <dbReference type="EMBL" id="WEW54754.1"/>
    </source>
</evidence>
<evidence type="ECO:0000259" key="2">
    <source>
        <dbReference type="PROSITE" id="PS50909"/>
    </source>
</evidence>
<evidence type="ECO:0000256" key="1">
    <source>
        <dbReference type="SAM" id="MobiDB-lite"/>
    </source>
</evidence>
<organism evidence="3 4">
    <name type="scientific">Emydomyces testavorans</name>
    <dbReference type="NCBI Taxonomy" id="2070801"/>
    <lineage>
        <taxon>Eukaryota</taxon>
        <taxon>Fungi</taxon>
        <taxon>Dikarya</taxon>
        <taxon>Ascomycota</taxon>
        <taxon>Pezizomycotina</taxon>
        <taxon>Eurotiomycetes</taxon>
        <taxon>Eurotiomycetidae</taxon>
        <taxon>Onygenales</taxon>
        <taxon>Nannizziopsiaceae</taxon>
        <taxon>Emydomyces</taxon>
    </lineage>
</organism>
<dbReference type="PROSITE" id="PS50909">
    <property type="entry name" value="GAT"/>
    <property type="match status" value="1"/>
</dbReference>
<feature type="region of interest" description="Disordered" evidence="1">
    <location>
        <begin position="293"/>
        <end position="336"/>
    </location>
</feature>
<protein>
    <recommendedName>
        <fullName evidence="2">GAT domain-containing protein</fullName>
    </recommendedName>
</protein>
<dbReference type="InterPro" id="IPR038425">
    <property type="entry name" value="GAT_sf"/>
</dbReference>
<evidence type="ECO:0000313" key="4">
    <source>
        <dbReference type="Proteomes" id="UP001219355"/>
    </source>
</evidence>
<accession>A0AAF0DAZ1</accession>
<dbReference type="CDD" id="cd21383">
    <property type="entry name" value="GAT_GGA_Tom1-like"/>
    <property type="match status" value="1"/>
</dbReference>
<feature type="region of interest" description="Disordered" evidence="1">
    <location>
        <begin position="349"/>
        <end position="495"/>
    </location>
</feature>
<dbReference type="GO" id="GO:0043130">
    <property type="term" value="F:ubiquitin binding"/>
    <property type="evidence" value="ECO:0007669"/>
    <property type="project" value="InterPro"/>
</dbReference>
<dbReference type="SUPFAM" id="SSF48464">
    <property type="entry name" value="ENTH/VHS domain"/>
    <property type="match status" value="1"/>
</dbReference>
<dbReference type="EMBL" id="CP120627">
    <property type="protein sequence ID" value="WEW54754.1"/>
    <property type="molecule type" value="Genomic_DNA"/>
</dbReference>
<dbReference type="GO" id="GO:0035091">
    <property type="term" value="F:phosphatidylinositol binding"/>
    <property type="evidence" value="ECO:0007669"/>
    <property type="project" value="InterPro"/>
</dbReference>
<feature type="compositionally biased region" description="Polar residues" evidence="1">
    <location>
        <begin position="300"/>
        <end position="322"/>
    </location>
</feature>
<proteinExistence type="predicted"/>
<sequence length="495" mass="54785">MKRLVGTLKRTSTQFRLPGASHPPTSLEDTITREVTAFCESRTVNNTGDEFLHLPAIVETAESSPAAAKAAATQIHKYLSKPNASKEQQQFNAIMLIRILSDNPGPTFTRNIDSRFVSSVKILLRDGQDVSVQQILRETLEFLSVTKANDPNLVELNAMWKKEKDKFVKQFGIHPLQGPAQGTYPGYRQDYFSREHRTKTLPSPEEISGRVSEATTSAKLLLQMVQATPPSEFLQNDMLKEFANRCQRASRSMQTFMDATNPPPDEDTMITLIETNDKLSVALSKYQRAQLNARKHVKATQPQTEVDQPQESQPQDFSLNSQPVEPPPVPRSKPHIPILSIPRKIVKNFQHQPPRKTTNQSTTTTFPSGGDISPIDSDPAPPLPARPQKIDTSASQGVQYKPSRPQVEDPFTDEYRMIDDKPHDPRQNGEVHPALRERDAAGATPSVTVAPVTKAPPAVGTTSTYYPSAHDNLFDDDLNVPPAHPTGAAGNVSKN</sequence>
<dbReference type="Proteomes" id="UP001219355">
    <property type="component" value="Chromosome 1"/>
</dbReference>
<keyword evidence="4" id="KW-1185">Reference proteome</keyword>
<dbReference type="Gene3D" id="1.25.40.90">
    <property type="match status" value="1"/>
</dbReference>
<dbReference type="InterPro" id="IPR008942">
    <property type="entry name" value="ENTH_VHS"/>
</dbReference>
<feature type="domain" description="GAT" evidence="2">
    <location>
        <begin position="202"/>
        <end position="291"/>
    </location>
</feature>
<name>A0AAF0DAZ1_9EURO</name>
<dbReference type="Gene3D" id="1.20.58.160">
    <property type="match status" value="1"/>
</dbReference>